<evidence type="ECO:0000256" key="8">
    <source>
        <dbReference type="PROSITE-ProRule" id="PRU00108"/>
    </source>
</evidence>
<keyword evidence="6" id="KW-0804">Transcription</keyword>
<keyword evidence="14" id="KW-1185">Reference proteome</keyword>
<proteinExistence type="inferred from homology"/>
<feature type="coiled-coil region" evidence="10">
    <location>
        <begin position="175"/>
        <end position="212"/>
    </location>
</feature>
<feature type="region of interest" description="Disordered" evidence="11">
    <location>
        <begin position="74"/>
        <end position="120"/>
    </location>
</feature>
<feature type="DNA-binding region" description="Homeobox" evidence="8">
    <location>
        <begin position="118"/>
        <end position="177"/>
    </location>
</feature>
<evidence type="ECO:0000256" key="4">
    <source>
        <dbReference type="ARBA" id="ARBA00023125"/>
    </source>
</evidence>
<evidence type="ECO:0000256" key="9">
    <source>
        <dbReference type="RuleBase" id="RU000682"/>
    </source>
</evidence>
<dbReference type="PROSITE" id="PS50071">
    <property type="entry name" value="HOMEOBOX_2"/>
    <property type="match status" value="1"/>
</dbReference>
<dbReference type="Pfam" id="PF02183">
    <property type="entry name" value="HALZ"/>
    <property type="match status" value="1"/>
</dbReference>
<dbReference type="SUPFAM" id="SSF46689">
    <property type="entry name" value="Homeodomain-like"/>
    <property type="match status" value="1"/>
</dbReference>
<dbReference type="InterPro" id="IPR001356">
    <property type="entry name" value="HD"/>
</dbReference>
<dbReference type="InterPro" id="IPR006712">
    <property type="entry name" value="HD-ZIP_N"/>
</dbReference>
<dbReference type="SMART" id="SM00389">
    <property type="entry name" value="HOX"/>
    <property type="match status" value="1"/>
</dbReference>
<comment type="caution">
    <text evidence="13">The sequence shown here is derived from an EMBL/GenBank/DDBJ whole genome shotgun (WGS) entry which is preliminary data.</text>
</comment>
<evidence type="ECO:0000256" key="5">
    <source>
        <dbReference type="ARBA" id="ARBA00023155"/>
    </source>
</evidence>
<evidence type="ECO:0000313" key="13">
    <source>
        <dbReference type="EMBL" id="GAA0171419.1"/>
    </source>
</evidence>
<dbReference type="InterPro" id="IPR009057">
    <property type="entry name" value="Homeodomain-like_sf"/>
</dbReference>
<comment type="similarity">
    <text evidence="2">Belongs to the HD-ZIP homeobox family. Class II subfamily.</text>
</comment>
<keyword evidence="10" id="KW-0175">Coiled coil</keyword>
<evidence type="ECO:0000256" key="3">
    <source>
        <dbReference type="ARBA" id="ARBA00023015"/>
    </source>
</evidence>
<dbReference type="CDD" id="cd00086">
    <property type="entry name" value="homeodomain"/>
    <property type="match status" value="1"/>
</dbReference>
<dbReference type="Proteomes" id="UP001454036">
    <property type="component" value="Unassembled WGS sequence"/>
</dbReference>
<dbReference type="InterPro" id="IPR050762">
    <property type="entry name" value="HD-ZIP_Homeobox_LZ_Class_II"/>
</dbReference>
<dbReference type="InterPro" id="IPR017970">
    <property type="entry name" value="Homeobox_CS"/>
</dbReference>
<dbReference type="GO" id="GO:0043565">
    <property type="term" value="F:sequence-specific DNA binding"/>
    <property type="evidence" value="ECO:0007669"/>
    <property type="project" value="InterPro"/>
</dbReference>
<evidence type="ECO:0000259" key="12">
    <source>
        <dbReference type="PROSITE" id="PS50071"/>
    </source>
</evidence>
<organism evidence="13 14">
    <name type="scientific">Lithospermum erythrorhizon</name>
    <name type="common">Purple gromwell</name>
    <name type="synonym">Lithospermum officinale var. erythrorhizon</name>
    <dbReference type="NCBI Taxonomy" id="34254"/>
    <lineage>
        <taxon>Eukaryota</taxon>
        <taxon>Viridiplantae</taxon>
        <taxon>Streptophyta</taxon>
        <taxon>Embryophyta</taxon>
        <taxon>Tracheophyta</taxon>
        <taxon>Spermatophyta</taxon>
        <taxon>Magnoliopsida</taxon>
        <taxon>eudicotyledons</taxon>
        <taxon>Gunneridae</taxon>
        <taxon>Pentapetalae</taxon>
        <taxon>asterids</taxon>
        <taxon>lamiids</taxon>
        <taxon>Boraginales</taxon>
        <taxon>Boraginaceae</taxon>
        <taxon>Boraginoideae</taxon>
        <taxon>Lithospermeae</taxon>
        <taxon>Lithospermum</taxon>
    </lineage>
</organism>
<accession>A0AAV3R4W3</accession>
<evidence type="ECO:0000256" key="10">
    <source>
        <dbReference type="SAM" id="Coils"/>
    </source>
</evidence>
<gene>
    <name evidence="13" type="ORF">LIER_25452</name>
</gene>
<dbReference type="Pfam" id="PF00046">
    <property type="entry name" value="Homeodomain"/>
    <property type="match status" value="1"/>
</dbReference>
<dbReference type="Pfam" id="PF04618">
    <property type="entry name" value="HD-ZIP_N"/>
    <property type="match status" value="1"/>
</dbReference>
<reference evidence="13 14" key="1">
    <citation type="submission" date="2024-01" db="EMBL/GenBank/DDBJ databases">
        <title>The complete chloroplast genome sequence of Lithospermum erythrorhizon: insights into the phylogenetic relationship among Boraginaceae species and the maternal lineages of purple gromwells.</title>
        <authorList>
            <person name="Okada T."/>
            <person name="Watanabe K."/>
        </authorList>
    </citation>
    <scope>NUCLEOTIDE SEQUENCE [LARGE SCALE GENOMIC DNA]</scope>
</reference>
<protein>
    <recommendedName>
        <fullName evidence="12">Homeobox domain-containing protein</fullName>
    </recommendedName>
</protein>
<dbReference type="InterPro" id="IPR003106">
    <property type="entry name" value="Leu_zip_homeo"/>
</dbReference>
<dbReference type="GO" id="GO:0000981">
    <property type="term" value="F:DNA-binding transcription factor activity, RNA polymerase II-specific"/>
    <property type="evidence" value="ECO:0007669"/>
    <property type="project" value="InterPro"/>
</dbReference>
<feature type="domain" description="Homeobox" evidence="12">
    <location>
        <begin position="116"/>
        <end position="176"/>
    </location>
</feature>
<evidence type="ECO:0000256" key="1">
    <source>
        <dbReference type="ARBA" id="ARBA00004123"/>
    </source>
</evidence>
<name>A0AAV3R4W3_LITER</name>
<evidence type="ECO:0000256" key="6">
    <source>
        <dbReference type="ARBA" id="ARBA00023163"/>
    </source>
</evidence>
<evidence type="ECO:0000256" key="2">
    <source>
        <dbReference type="ARBA" id="ARBA00006074"/>
    </source>
</evidence>
<evidence type="ECO:0000256" key="7">
    <source>
        <dbReference type="ARBA" id="ARBA00023242"/>
    </source>
</evidence>
<dbReference type="GO" id="GO:0005634">
    <property type="term" value="C:nucleus"/>
    <property type="evidence" value="ECO:0007669"/>
    <property type="project" value="UniProtKB-SubCell"/>
</dbReference>
<comment type="subcellular location">
    <subcellularLocation>
        <location evidence="1 8 9">Nucleus</location>
    </subcellularLocation>
</comment>
<dbReference type="EMBL" id="BAABME010007670">
    <property type="protein sequence ID" value="GAA0171419.1"/>
    <property type="molecule type" value="Genomic_DNA"/>
</dbReference>
<dbReference type="AlphaFoldDB" id="A0AAV3R4W3"/>
<feature type="compositionally biased region" description="Polar residues" evidence="11">
    <location>
        <begin position="83"/>
        <end position="93"/>
    </location>
</feature>
<dbReference type="PROSITE" id="PS00027">
    <property type="entry name" value="HOMEOBOX_1"/>
    <property type="match status" value="1"/>
</dbReference>
<keyword evidence="5 8" id="KW-0371">Homeobox</keyword>
<keyword evidence="4 8" id="KW-0238">DNA-binding</keyword>
<keyword evidence="3" id="KW-0805">Transcription regulation</keyword>
<evidence type="ECO:0000313" key="14">
    <source>
        <dbReference type="Proteomes" id="UP001454036"/>
    </source>
</evidence>
<keyword evidence="7 8" id="KW-0539">Nucleus</keyword>
<sequence>MADKDDGLELSLSFRCADNTKDTQPLPPPLPFGLPFMQQHIPVFADAFQTANNGNEENRAFSRGIDVNLPTEAKDSDEEVMLSSPNSSASTVSGKRCEREDNEAERGISSFEDGSGEGVRKKMRLSKEQAAVLEETFKDHNSLNPKQKLALAKQLDLMPRQVEVWFQNRRARTKMKQTEIDYEHLRRYCETLKEENKKLQKEATELRALKHSPQFYMNMTPPTTLTMCPQCEHVTASTSSSTAVTSTSLALGSSCTGINRRQPVAVNNQRLVAMAPLATALPRQQGTVFPYNLPQGKRVGC</sequence>
<dbReference type="PANTHER" id="PTHR45714:SF16">
    <property type="entry name" value="HOMEOBOX-LEUCINE ZIPPER PROTEIN HAT2"/>
    <property type="match status" value="1"/>
</dbReference>
<dbReference type="PANTHER" id="PTHR45714">
    <property type="entry name" value="HOMEOBOX-LEUCINE ZIPPER PROTEIN HAT14"/>
    <property type="match status" value="1"/>
</dbReference>
<evidence type="ECO:0000256" key="11">
    <source>
        <dbReference type="SAM" id="MobiDB-lite"/>
    </source>
</evidence>
<dbReference type="SMART" id="SM00340">
    <property type="entry name" value="HALZ"/>
    <property type="match status" value="1"/>
</dbReference>
<dbReference type="Gene3D" id="1.10.10.60">
    <property type="entry name" value="Homeodomain-like"/>
    <property type="match status" value="1"/>
</dbReference>